<gene>
    <name evidence="1" type="ORF">MFU01_09940</name>
    <name evidence="2" type="ORF">SAMN05443572_102925</name>
</gene>
<reference evidence="2 3" key="1">
    <citation type="submission" date="2016-10" db="EMBL/GenBank/DDBJ databases">
        <authorList>
            <person name="Varghese N."/>
            <person name="Submissions S."/>
        </authorList>
    </citation>
    <scope>NUCLEOTIDE SEQUENCE [LARGE SCALE GENOMIC DNA]</scope>
    <source>
        <strain evidence="2 3">DSM 16525</strain>
    </source>
</reference>
<dbReference type="PROSITE" id="PS51257">
    <property type="entry name" value="PROKAR_LIPOPROTEIN"/>
    <property type="match status" value="1"/>
</dbReference>
<dbReference type="EMBL" id="BJXR01000013">
    <property type="protein sequence ID" value="GEN05957.1"/>
    <property type="molecule type" value="Genomic_DNA"/>
</dbReference>
<organism evidence="1 4">
    <name type="scientific">Myxococcus fulvus</name>
    <dbReference type="NCBI Taxonomy" id="33"/>
    <lineage>
        <taxon>Bacteria</taxon>
        <taxon>Pseudomonadati</taxon>
        <taxon>Myxococcota</taxon>
        <taxon>Myxococcia</taxon>
        <taxon>Myxococcales</taxon>
        <taxon>Cystobacterineae</taxon>
        <taxon>Myxococcaceae</taxon>
        <taxon>Myxococcus</taxon>
    </lineage>
</organism>
<comment type="caution">
    <text evidence="1">The sequence shown here is derived from an EMBL/GenBank/DDBJ whole genome shotgun (WGS) entry which is preliminary data.</text>
</comment>
<evidence type="ECO:0000313" key="1">
    <source>
        <dbReference type="EMBL" id="GEN05957.1"/>
    </source>
</evidence>
<dbReference type="Proteomes" id="UP000321514">
    <property type="component" value="Unassembled WGS sequence"/>
</dbReference>
<evidence type="ECO:0000313" key="4">
    <source>
        <dbReference type="Proteomes" id="UP000321514"/>
    </source>
</evidence>
<sequence length="174" mass="19260">MRKATFARLGAISALVGLSTGCGFEKSVYDIELNEAELSAVPFVCDNGRKGFTRAWEVSAKQRWTITAGEHGDTRIEVPGYFRTQLHQVPLDETPFIVNGTSSERGPFQFVGLESFIEDDTGSGTVVQRFVIEGDSLEADHVEGFIDLRTELMDANFDTPTCHYVVSFTGRRVD</sequence>
<dbReference type="RefSeq" id="WP_046716035.1">
    <property type="nucleotide sequence ID" value="NZ_BJXR01000013.1"/>
</dbReference>
<evidence type="ECO:0008006" key="5">
    <source>
        <dbReference type="Google" id="ProtNLM"/>
    </source>
</evidence>
<accession>A0A511SWN5</accession>
<dbReference type="EMBL" id="FOIB01000002">
    <property type="protein sequence ID" value="SET62510.1"/>
    <property type="molecule type" value="Genomic_DNA"/>
</dbReference>
<dbReference type="AlphaFoldDB" id="A0A511SWN5"/>
<evidence type="ECO:0000313" key="2">
    <source>
        <dbReference type="EMBL" id="SET62510.1"/>
    </source>
</evidence>
<protein>
    <recommendedName>
        <fullName evidence="5">Lipoprotein</fullName>
    </recommendedName>
</protein>
<evidence type="ECO:0000313" key="3">
    <source>
        <dbReference type="Proteomes" id="UP000183760"/>
    </source>
</evidence>
<reference evidence="1 4" key="2">
    <citation type="submission" date="2019-07" db="EMBL/GenBank/DDBJ databases">
        <title>Whole genome shotgun sequence of Myxococcus fulvus NBRC 100333.</title>
        <authorList>
            <person name="Hosoyama A."/>
            <person name="Uohara A."/>
            <person name="Ohji S."/>
            <person name="Ichikawa N."/>
        </authorList>
    </citation>
    <scope>NUCLEOTIDE SEQUENCE [LARGE SCALE GENOMIC DNA]</scope>
    <source>
        <strain evidence="1 4">NBRC 100333</strain>
    </source>
</reference>
<dbReference type="Proteomes" id="UP000183760">
    <property type="component" value="Unassembled WGS sequence"/>
</dbReference>
<keyword evidence="3" id="KW-1185">Reference proteome</keyword>
<name>A0A511SWN5_MYXFU</name>
<proteinExistence type="predicted"/>